<comment type="caution">
    <text evidence="1">The sequence shown here is derived from an EMBL/GenBank/DDBJ whole genome shotgun (WGS) entry which is preliminary data.</text>
</comment>
<proteinExistence type="predicted"/>
<sequence>MNCLDSVGSTYVTDDISSQVESSCARSRSCSENKDDCTSSESGWTKYFEQTATESFLKTEFGFQCKNSKISGDTSHEQSHGEGLIVADSSMASDASSGPEHPVTFQDSEEQPQKRKVDRNNLEAEEVWSVSCDDACKSTRSGRESLSAVPPRIQFKGVKRRKKHISPATSYVRLPKYAG</sequence>
<evidence type="ECO:0000313" key="1">
    <source>
        <dbReference type="EMBL" id="KAJ7550380.1"/>
    </source>
</evidence>
<reference evidence="2" key="1">
    <citation type="journal article" date="2024" name="Proc. Natl. Acad. Sci. U.S.A.">
        <title>Extraordinary preservation of gene collinearity over three hundred million years revealed in homosporous lycophytes.</title>
        <authorList>
            <person name="Li C."/>
            <person name="Wickell D."/>
            <person name="Kuo L.Y."/>
            <person name="Chen X."/>
            <person name="Nie B."/>
            <person name="Liao X."/>
            <person name="Peng D."/>
            <person name="Ji J."/>
            <person name="Jenkins J."/>
            <person name="Williams M."/>
            <person name="Shu S."/>
            <person name="Plott C."/>
            <person name="Barry K."/>
            <person name="Rajasekar S."/>
            <person name="Grimwood J."/>
            <person name="Han X."/>
            <person name="Sun S."/>
            <person name="Hou Z."/>
            <person name="He W."/>
            <person name="Dai G."/>
            <person name="Sun C."/>
            <person name="Schmutz J."/>
            <person name="Leebens-Mack J.H."/>
            <person name="Li F.W."/>
            <person name="Wang L."/>
        </authorList>
    </citation>
    <scope>NUCLEOTIDE SEQUENCE [LARGE SCALE GENOMIC DNA]</scope>
    <source>
        <strain evidence="2">cv. PW_Plant_1</strain>
    </source>
</reference>
<dbReference type="EMBL" id="CM055098">
    <property type="protein sequence ID" value="KAJ7550380.1"/>
    <property type="molecule type" value="Genomic_DNA"/>
</dbReference>
<gene>
    <name evidence="1" type="ORF">O6H91_07G098000</name>
</gene>
<keyword evidence="2" id="KW-1185">Reference proteome</keyword>
<name>A0ACC2D7Y3_DIPCM</name>
<accession>A0ACC2D7Y3</accession>
<protein>
    <submittedName>
        <fullName evidence="1">Uncharacterized protein</fullName>
    </submittedName>
</protein>
<evidence type="ECO:0000313" key="2">
    <source>
        <dbReference type="Proteomes" id="UP001162992"/>
    </source>
</evidence>
<organism evidence="1 2">
    <name type="scientific">Diphasiastrum complanatum</name>
    <name type="common">Issler's clubmoss</name>
    <name type="synonym">Lycopodium complanatum</name>
    <dbReference type="NCBI Taxonomy" id="34168"/>
    <lineage>
        <taxon>Eukaryota</taxon>
        <taxon>Viridiplantae</taxon>
        <taxon>Streptophyta</taxon>
        <taxon>Embryophyta</taxon>
        <taxon>Tracheophyta</taxon>
        <taxon>Lycopodiopsida</taxon>
        <taxon>Lycopodiales</taxon>
        <taxon>Lycopodiaceae</taxon>
        <taxon>Lycopodioideae</taxon>
        <taxon>Diphasiastrum</taxon>
    </lineage>
</organism>
<dbReference type="Proteomes" id="UP001162992">
    <property type="component" value="Chromosome 7"/>
</dbReference>